<evidence type="ECO:0000313" key="3">
    <source>
        <dbReference type="EMBL" id="KAA1097675.1"/>
    </source>
</evidence>
<dbReference type="EMBL" id="VSWC01000066">
    <property type="protein sequence ID" value="KAA1097675.1"/>
    <property type="molecule type" value="Genomic_DNA"/>
</dbReference>
<feature type="region of interest" description="Disordered" evidence="1">
    <location>
        <begin position="138"/>
        <end position="165"/>
    </location>
</feature>
<dbReference type="EMBL" id="VDEP01000238">
    <property type="protein sequence ID" value="KAA1121342.1"/>
    <property type="molecule type" value="Genomic_DNA"/>
</dbReference>
<accession>A0A5B0P831</accession>
<name>A0A5B0P831_PUCGR</name>
<proteinExistence type="predicted"/>
<feature type="compositionally biased region" description="Low complexity" evidence="1">
    <location>
        <begin position="150"/>
        <end position="165"/>
    </location>
</feature>
<organism evidence="3 6">
    <name type="scientific">Puccinia graminis f. sp. tritici</name>
    <dbReference type="NCBI Taxonomy" id="56615"/>
    <lineage>
        <taxon>Eukaryota</taxon>
        <taxon>Fungi</taxon>
        <taxon>Dikarya</taxon>
        <taxon>Basidiomycota</taxon>
        <taxon>Pucciniomycotina</taxon>
        <taxon>Pucciniomycetes</taxon>
        <taxon>Pucciniales</taxon>
        <taxon>Pucciniaceae</taxon>
        <taxon>Puccinia</taxon>
    </lineage>
</organism>
<dbReference type="Proteomes" id="UP000324748">
    <property type="component" value="Unassembled WGS sequence"/>
</dbReference>
<evidence type="ECO:0000256" key="1">
    <source>
        <dbReference type="SAM" id="MobiDB-lite"/>
    </source>
</evidence>
<evidence type="ECO:0000313" key="2">
    <source>
        <dbReference type="EMBL" id="KAA1095079.1"/>
    </source>
</evidence>
<feature type="region of interest" description="Disordered" evidence="1">
    <location>
        <begin position="106"/>
        <end position="125"/>
    </location>
</feature>
<evidence type="ECO:0000313" key="7">
    <source>
        <dbReference type="Proteomes" id="UP000325313"/>
    </source>
</evidence>
<comment type="caution">
    <text evidence="3">The sequence shown here is derived from an EMBL/GenBank/DDBJ whole genome shotgun (WGS) entry which is preliminary data.</text>
</comment>
<dbReference type="EMBL" id="VDEP01000173">
    <property type="protein sequence ID" value="KAA1126103.1"/>
    <property type="molecule type" value="Genomic_DNA"/>
</dbReference>
<dbReference type="Proteomes" id="UP000325313">
    <property type="component" value="Unassembled WGS sequence"/>
</dbReference>
<evidence type="ECO:0000313" key="6">
    <source>
        <dbReference type="Proteomes" id="UP000324748"/>
    </source>
</evidence>
<reference evidence="6 7" key="1">
    <citation type="submission" date="2019-05" db="EMBL/GenBank/DDBJ databases">
        <title>Emergence of the Ug99 lineage of the wheat stem rust pathogen through somatic hybridization.</title>
        <authorList>
            <person name="Li F."/>
            <person name="Upadhyaya N.M."/>
            <person name="Sperschneider J."/>
            <person name="Matny O."/>
            <person name="Nguyen-Phuc H."/>
            <person name="Mago R."/>
            <person name="Raley C."/>
            <person name="Miller M.E."/>
            <person name="Silverstein K.A.T."/>
            <person name="Henningsen E."/>
            <person name="Hirsch C.D."/>
            <person name="Visser B."/>
            <person name="Pretorius Z.A."/>
            <person name="Steffenson B.J."/>
            <person name="Schwessinger B."/>
            <person name="Dodds P.N."/>
            <person name="Figueroa M."/>
        </authorList>
    </citation>
    <scope>NUCLEOTIDE SEQUENCE [LARGE SCALE GENOMIC DNA]</scope>
    <source>
        <strain evidence="3">21-0</strain>
        <strain evidence="4 7">Ug99</strain>
    </source>
</reference>
<evidence type="ECO:0000313" key="4">
    <source>
        <dbReference type="EMBL" id="KAA1121342.1"/>
    </source>
</evidence>
<sequence>MADVEQIIHHNGLDAYCFLAAQALHVNRQLGMPTSLTLINLAIQSTYNTKIILRSKRAKTIYDLFDEFDIGSTGSEHASLIIDVVSLGYLWFIPAFHSNAHSPMVSDTLTNPSTPSSSSTHSLYQHNRLQDQHNRLQDQHNRLQDQHTGPSSPSISLPSCPTRSS</sequence>
<dbReference type="EMBL" id="VSWC01000079">
    <property type="protein sequence ID" value="KAA1095079.1"/>
    <property type="molecule type" value="Genomic_DNA"/>
</dbReference>
<dbReference type="AlphaFoldDB" id="A0A5B0P831"/>
<evidence type="ECO:0000313" key="5">
    <source>
        <dbReference type="EMBL" id="KAA1126103.1"/>
    </source>
</evidence>
<gene>
    <name evidence="3" type="primary">TEP1_4</name>
    <name evidence="4" type="synonym">TEP1_1</name>
    <name evidence="2" type="synonym">TEP1_6</name>
    <name evidence="3" type="ORF">PGT21_016699</name>
    <name evidence="2" type="ORF">PGT21_035339</name>
    <name evidence="4" type="ORF">PGTUg99_011893</name>
    <name evidence="5" type="ORF">PGTUg99_024224</name>
</gene>
<feature type="compositionally biased region" description="Low complexity" evidence="1">
    <location>
        <begin position="106"/>
        <end position="123"/>
    </location>
</feature>
<keyword evidence="6" id="KW-1185">Reference proteome</keyword>
<protein>
    <submittedName>
        <fullName evidence="3">Telomerase protein component 1</fullName>
    </submittedName>
</protein>